<protein>
    <submittedName>
        <fullName evidence="2">Uncharacterized protein</fullName>
    </submittedName>
</protein>
<feature type="transmembrane region" description="Helical" evidence="1">
    <location>
        <begin position="17"/>
        <end position="39"/>
    </location>
</feature>
<evidence type="ECO:0000313" key="3">
    <source>
        <dbReference type="Proteomes" id="UP001209922"/>
    </source>
</evidence>
<keyword evidence="3" id="KW-1185">Reference proteome</keyword>
<feature type="transmembrane region" description="Helical" evidence="1">
    <location>
        <begin position="51"/>
        <end position="72"/>
    </location>
</feature>
<dbReference type="EMBL" id="JAPCHY010000001">
    <property type="protein sequence ID" value="MCW4471263.1"/>
    <property type="molecule type" value="Genomic_DNA"/>
</dbReference>
<gene>
    <name evidence="2" type="ORF">OK345_01915</name>
</gene>
<sequence>MPIGDIAGDALGGLFRFLGRLFVEIFFEFIIQGTGHVLLRIGRPRHEPSDTACAVAGLLFWAMVAVGAYGFYRATSS</sequence>
<reference evidence="2 3" key="1">
    <citation type="submission" date="2022-10" db="EMBL/GenBank/DDBJ databases">
        <title>Xanthomonas sp. H13-6.</title>
        <authorList>
            <person name="Liu X."/>
            <person name="Deng Z."/>
            <person name="Jiang Y."/>
            <person name="Yu T."/>
            <person name="Ai J."/>
        </authorList>
    </citation>
    <scope>NUCLEOTIDE SEQUENCE [LARGE SCALE GENOMIC DNA]</scope>
    <source>
        <strain evidence="2 3">H13-6</strain>
    </source>
</reference>
<keyword evidence="1" id="KW-0472">Membrane</keyword>
<evidence type="ECO:0000256" key="1">
    <source>
        <dbReference type="SAM" id="Phobius"/>
    </source>
</evidence>
<name>A0ABT3JRZ6_9XANT</name>
<evidence type="ECO:0000313" key="2">
    <source>
        <dbReference type="EMBL" id="MCW4471263.1"/>
    </source>
</evidence>
<dbReference type="RefSeq" id="WP_265126200.1">
    <property type="nucleotide sequence ID" value="NZ_JAPCHY010000001.1"/>
</dbReference>
<keyword evidence="1" id="KW-0812">Transmembrane</keyword>
<comment type="caution">
    <text evidence="2">The sequence shown here is derived from an EMBL/GenBank/DDBJ whole genome shotgun (WGS) entry which is preliminary data.</text>
</comment>
<proteinExistence type="predicted"/>
<accession>A0ABT3JRZ6</accession>
<dbReference type="Proteomes" id="UP001209922">
    <property type="component" value="Unassembled WGS sequence"/>
</dbReference>
<organism evidence="2 3">
    <name type="scientific">Xanthomonas chitinilytica</name>
    <dbReference type="NCBI Taxonomy" id="2989819"/>
    <lineage>
        <taxon>Bacteria</taxon>
        <taxon>Pseudomonadati</taxon>
        <taxon>Pseudomonadota</taxon>
        <taxon>Gammaproteobacteria</taxon>
        <taxon>Lysobacterales</taxon>
        <taxon>Lysobacteraceae</taxon>
        <taxon>Xanthomonas</taxon>
    </lineage>
</organism>
<keyword evidence="1" id="KW-1133">Transmembrane helix</keyword>